<dbReference type="Pfam" id="PF02881">
    <property type="entry name" value="SRP54_N"/>
    <property type="match status" value="1"/>
</dbReference>
<comment type="function">
    <text evidence="9">Involved in targeting and insertion of nascent membrane proteins into the cytoplasmic membrane. Acts as a receptor for the complex formed by the signal recognition particle (SRP) and the ribosome-nascent chain (RNC).</text>
</comment>
<comment type="subunit">
    <text evidence="9">Part of the signal recognition particle protein translocation system, which is composed of SRP and FtsY.</text>
</comment>
<keyword evidence="5 9" id="KW-0342">GTP-binding</keyword>
<feature type="domain" description="SRP54-type proteins GTP-binding" evidence="11">
    <location>
        <begin position="277"/>
        <end position="290"/>
    </location>
</feature>
<dbReference type="CDD" id="cd17874">
    <property type="entry name" value="FtsY"/>
    <property type="match status" value="1"/>
</dbReference>
<dbReference type="PATRIC" id="fig|1379739.3.peg.2797"/>
<comment type="catalytic activity">
    <reaction evidence="8 9">
        <text>GTP + H2O = GDP + phosphate + H(+)</text>
        <dbReference type="Rhea" id="RHEA:19669"/>
        <dbReference type="ChEBI" id="CHEBI:15377"/>
        <dbReference type="ChEBI" id="CHEBI:15378"/>
        <dbReference type="ChEBI" id="CHEBI:37565"/>
        <dbReference type="ChEBI" id="CHEBI:43474"/>
        <dbReference type="ChEBI" id="CHEBI:58189"/>
        <dbReference type="EC" id="3.6.5.4"/>
    </reaction>
</comment>
<comment type="caution">
    <text evidence="12">The sequence shown here is derived from an EMBL/GenBank/DDBJ whole genome shotgun (WGS) entry which is preliminary data.</text>
</comment>
<dbReference type="InterPro" id="IPR013822">
    <property type="entry name" value="Signal_recog_particl_SRP54_hlx"/>
</dbReference>
<keyword evidence="1 9" id="KW-1003">Cell membrane</keyword>
<dbReference type="SMART" id="SM00382">
    <property type="entry name" value="AAA"/>
    <property type="match status" value="1"/>
</dbReference>
<feature type="binding site" evidence="9">
    <location>
        <begin position="192"/>
        <end position="196"/>
    </location>
    <ligand>
        <name>GTP</name>
        <dbReference type="ChEBI" id="CHEBI:37565"/>
    </ligand>
</feature>
<gene>
    <name evidence="9" type="primary">ftsY</name>
    <name evidence="12" type="ORF">N495_12065</name>
</gene>
<dbReference type="SMART" id="SM00963">
    <property type="entry name" value="SRP54_N"/>
    <property type="match status" value="1"/>
</dbReference>
<keyword evidence="12" id="KW-0132">Cell division</keyword>
<dbReference type="PANTHER" id="PTHR43134:SF1">
    <property type="entry name" value="SIGNAL RECOGNITION PARTICLE RECEPTOR SUBUNIT ALPHA"/>
    <property type="match status" value="1"/>
</dbReference>
<evidence type="ECO:0000313" key="13">
    <source>
        <dbReference type="Proteomes" id="UP000032250"/>
    </source>
</evidence>
<dbReference type="RefSeq" id="WP_003484816.1">
    <property type="nucleotide sequence ID" value="NZ_JXSU01000007.1"/>
</dbReference>
<dbReference type="SUPFAM" id="SSF52540">
    <property type="entry name" value="P-loop containing nucleoside triphosphate hydrolases"/>
    <property type="match status" value="1"/>
</dbReference>
<dbReference type="InterPro" id="IPR000897">
    <property type="entry name" value="SRP54_GTPase_dom"/>
</dbReference>
<dbReference type="Pfam" id="PF00448">
    <property type="entry name" value="SRP54"/>
    <property type="match status" value="1"/>
</dbReference>
<dbReference type="EMBL" id="JXSU01000007">
    <property type="protein sequence ID" value="KIS24276.1"/>
    <property type="molecule type" value="Genomic_DNA"/>
</dbReference>
<dbReference type="GO" id="GO:0003924">
    <property type="term" value="F:GTPase activity"/>
    <property type="evidence" value="ECO:0007669"/>
    <property type="project" value="UniProtKB-UniRule"/>
</dbReference>
<protein>
    <recommendedName>
        <fullName evidence="9">Signal recognition particle receptor FtsY</fullName>
        <shortName evidence="9">SRP receptor</shortName>
        <ecNumber evidence="9">3.6.5.4</ecNumber>
    </recommendedName>
</protein>
<feature type="binding site" evidence="9">
    <location>
        <begin position="110"/>
        <end position="117"/>
    </location>
    <ligand>
        <name>GTP</name>
        <dbReference type="ChEBI" id="CHEBI:37565"/>
    </ligand>
</feature>
<keyword evidence="12" id="KW-0131">Cell cycle</keyword>
<dbReference type="Proteomes" id="UP000032250">
    <property type="component" value="Unassembled WGS sequence"/>
</dbReference>
<dbReference type="InterPro" id="IPR027417">
    <property type="entry name" value="P-loop_NTPase"/>
</dbReference>
<dbReference type="InterPro" id="IPR003593">
    <property type="entry name" value="AAA+_ATPase"/>
</dbReference>
<evidence type="ECO:0000256" key="7">
    <source>
        <dbReference type="ARBA" id="ARBA00023170"/>
    </source>
</evidence>
<dbReference type="EC" id="3.6.5.4" evidence="9"/>
<dbReference type="FunFam" id="3.40.50.300:FF:000053">
    <property type="entry name" value="Signal recognition particle receptor FtsY"/>
    <property type="match status" value="1"/>
</dbReference>
<evidence type="ECO:0000259" key="11">
    <source>
        <dbReference type="PROSITE" id="PS00300"/>
    </source>
</evidence>
<organism evidence="12 13">
    <name type="scientific">Clostridium botulinum B2 450</name>
    <dbReference type="NCBI Taxonomy" id="1379739"/>
    <lineage>
        <taxon>Bacteria</taxon>
        <taxon>Bacillati</taxon>
        <taxon>Bacillota</taxon>
        <taxon>Clostridia</taxon>
        <taxon>Eubacteriales</taxon>
        <taxon>Clostridiaceae</taxon>
        <taxon>Clostridium</taxon>
    </lineage>
</organism>
<evidence type="ECO:0000256" key="10">
    <source>
        <dbReference type="SAM" id="Coils"/>
    </source>
</evidence>
<keyword evidence="4 9" id="KW-0378">Hydrolase</keyword>
<dbReference type="SMART" id="SM00962">
    <property type="entry name" value="SRP54"/>
    <property type="match status" value="1"/>
</dbReference>
<dbReference type="PROSITE" id="PS00300">
    <property type="entry name" value="SRP54"/>
    <property type="match status" value="1"/>
</dbReference>
<dbReference type="FunFam" id="1.20.120.140:FF:000008">
    <property type="entry name" value="Signal recognition particle receptor FtsY"/>
    <property type="match status" value="1"/>
</dbReference>
<name>A0A0D1BZR9_CLOBO</name>
<dbReference type="OrthoDB" id="9804720at2"/>
<keyword evidence="7 9" id="KW-0675">Receptor</keyword>
<dbReference type="GO" id="GO:0005737">
    <property type="term" value="C:cytoplasm"/>
    <property type="evidence" value="ECO:0007669"/>
    <property type="project" value="UniProtKB-SubCell"/>
</dbReference>
<keyword evidence="2 9" id="KW-0963">Cytoplasm</keyword>
<dbReference type="GO" id="GO:0005047">
    <property type="term" value="F:signal recognition particle binding"/>
    <property type="evidence" value="ECO:0007669"/>
    <property type="project" value="TreeGrafter"/>
</dbReference>
<dbReference type="AlphaFoldDB" id="A0A0D1BZR9"/>
<dbReference type="HOGENOM" id="CLU_009301_3_4_9"/>
<feature type="binding site" evidence="9">
    <location>
        <begin position="256"/>
        <end position="259"/>
    </location>
    <ligand>
        <name>GTP</name>
        <dbReference type="ChEBI" id="CHEBI:37565"/>
    </ligand>
</feature>
<dbReference type="InterPro" id="IPR004390">
    <property type="entry name" value="SR_rcpt_FtsY"/>
</dbReference>
<dbReference type="Gene3D" id="1.20.120.140">
    <property type="entry name" value="Signal recognition particle SRP54, nucleotide-binding domain"/>
    <property type="match status" value="1"/>
</dbReference>
<feature type="coiled-coil region" evidence="10">
    <location>
        <begin position="197"/>
        <end position="224"/>
    </location>
</feature>
<dbReference type="GO" id="GO:0051301">
    <property type="term" value="P:cell division"/>
    <property type="evidence" value="ECO:0007669"/>
    <property type="project" value="UniProtKB-KW"/>
</dbReference>
<dbReference type="GO" id="GO:0005886">
    <property type="term" value="C:plasma membrane"/>
    <property type="evidence" value="ECO:0007669"/>
    <property type="project" value="UniProtKB-SubCell"/>
</dbReference>
<dbReference type="GO" id="GO:0006614">
    <property type="term" value="P:SRP-dependent cotranslational protein targeting to membrane"/>
    <property type="evidence" value="ECO:0007669"/>
    <property type="project" value="InterPro"/>
</dbReference>
<evidence type="ECO:0000256" key="4">
    <source>
        <dbReference type="ARBA" id="ARBA00022801"/>
    </source>
</evidence>
<evidence type="ECO:0000256" key="6">
    <source>
        <dbReference type="ARBA" id="ARBA00023136"/>
    </source>
</evidence>
<keyword evidence="3 9" id="KW-0547">Nucleotide-binding</keyword>
<evidence type="ECO:0000256" key="2">
    <source>
        <dbReference type="ARBA" id="ARBA00022490"/>
    </source>
</evidence>
<evidence type="ECO:0000313" key="12">
    <source>
        <dbReference type="EMBL" id="KIS24276.1"/>
    </source>
</evidence>
<dbReference type="Gene3D" id="3.40.50.300">
    <property type="entry name" value="P-loop containing nucleotide triphosphate hydrolases"/>
    <property type="match status" value="1"/>
</dbReference>
<dbReference type="SUPFAM" id="SSF47364">
    <property type="entry name" value="Domain of the SRP/SRP receptor G-proteins"/>
    <property type="match status" value="1"/>
</dbReference>
<evidence type="ECO:0000256" key="9">
    <source>
        <dbReference type="HAMAP-Rule" id="MF_00920"/>
    </source>
</evidence>
<dbReference type="InterPro" id="IPR042101">
    <property type="entry name" value="SRP54_N_sf"/>
</dbReference>
<dbReference type="HAMAP" id="MF_00920">
    <property type="entry name" value="FtsY"/>
    <property type="match status" value="1"/>
</dbReference>
<accession>A0A0D1BZR9</accession>
<evidence type="ECO:0000256" key="1">
    <source>
        <dbReference type="ARBA" id="ARBA00022475"/>
    </source>
</evidence>
<dbReference type="PANTHER" id="PTHR43134">
    <property type="entry name" value="SIGNAL RECOGNITION PARTICLE RECEPTOR SUBUNIT ALPHA"/>
    <property type="match status" value="1"/>
</dbReference>
<proteinExistence type="inferred from homology"/>
<sequence>MFGKFFDKLKEGLTKTKDGFTDKISSVLNLAVTIDEDLYEELEEILVTADIGVDTSIKIIDRLRERVKEEKIKDPAEIKPCLKRVILEILGEEKGSITPDTTPKVMLVIGVNGVGKTTSIGKVSAKLKDQGYKVIMAAADTFRAAAIDQLEVWSSRAKVDIIKHQEGSDPGAVVFDAVQAAKSRKADVLICDTAGRLHNKKNLMNELSKINKILEREYGDASKETLLVLDATTGQNAVIQAKEFMSACPIDGIILTKLDGTAKGGVVISIKDQLDIPVKLIGVGEGIDDLQEFNPEEFVEALF</sequence>
<reference evidence="12 13" key="1">
    <citation type="submission" date="2014-06" db="EMBL/GenBank/DDBJ databases">
        <title>Genome characterization of distinct group I Clostridium botulinum lineages.</title>
        <authorList>
            <person name="Giordani F."/>
            <person name="Anselmo A."/>
            <person name="Fillo S."/>
            <person name="Palozzi A.M."/>
            <person name="Fortunato A."/>
            <person name="Gentile B."/>
            <person name="Ciammaruconi A."/>
            <person name="Anniballi F."/>
            <person name="De Medici D."/>
            <person name="Lista F."/>
        </authorList>
    </citation>
    <scope>NUCLEOTIDE SEQUENCE [LARGE SCALE GENOMIC DNA]</scope>
    <source>
        <strain evidence="12 13">B2 450</strain>
    </source>
</reference>
<evidence type="ECO:0000256" key="8">
    <source>
        <dbReference type="ARBA" id="ARBA00048027"/>
    </source>
</evidence>
<dbReference type="InterPro" id="IPR036225">
    <property type="entry name" value="SRP/SRP_N"/>
</dbReference>
<dbReference type="GO" id="GO:0005525">
    <property type="term" value="F:GTP binding"/>
    <property type="evidence" value="ECO:0007669"/>
    <property type="project" value="UniProtKB-UniRule"/>
</dbReference>
<evidence type="ECO:0000256" key="3">
    <source>
        <dbReference type="ARBA" id="ARBA00022741"/>
    </source>
</evidence>
<keyword evidence="10" id="KW-0175">Coiled coil</keyword>
<dbReference type="NCBIfam" id="TIGR00064">
    <property type="entry name" value="ftsY"/>
    <property type="match status" value="1"/>
</dbReference>
<keyword evidence="6 9" id="KW-0472">Membrane</keyword>
<evidence type="ECO:0000256" key="5">
    <source>
        <dbReference type="ARBA" id="ARBA00023134"/>
    </source>
</evidence>
<comment type="similarity">
    <text evidence="9">Belongs to the GTP-binding SRP family. FtsY subfamily.</text>
</comment>
<comment type="subcellular location">
    <subcellularLocation>
        <location evidence="9">Cell membrane</location>
        <topology evidence="9">Peripheral membrane protein</topology>
        <orientation evidence="9">Cytoplasmic side</orientation>
    </subcellularLocation>
    <subcellularLocation>
        <location evidence="9">Cytoplasm</location>
    </subcellularLocation>
</comment>